<reference evidence="2 3" key="1">
    <citation type="submission" date="2016-10" db="EMBL/GenBank/DDBJ databases">
        <authorList>
            <person name="Varghese N."/>
            <person name="Submissions S."/>
        </authorList>
    </citation>
    <scope>NUCLEOTIDE SEQUENCE [LARGE SCALE GENOMIC DNA]</scope>
    <source>
        <strain evidence="2 3">DSM 9169</strain>
    </source>
</reference>
<gene>
    <name evidence="2" type="ORF">SAMN04489714_1827</name>
</gene>
<keyword evidence="1" id="KW-0472">Membrane</keyword>
<feature type="transmembrane region" description="Helical" evidence="1">
    <location>
        <begin position="15"/>
        <end position="36"/>
    </location>
</feature>
<protein>
    <recommendedName>
        <fullName evidence="4">DUF4381 domain-containing protein</fullName>
    </recommendedName>
</protein>
<proteinExistence type="predicted"/>
<organism evidence="2 3">
    <name type="scientific">Schaalia radingae</name>
    <dbReference type="NCBI Taxonomy" id="131110"/>
    <lineage>
        <taxon>Bacteria</taxon>
        <taxon>Bacillati</taxon>
        <taxon>Actinomycetota</taxon>
        <taxon>Actinomycetes</taxon>
        <taxon>Actinomycetales</taxon>
        <taxon>Actinomycetaceae</taxon>
        <taxon>Schaalia</taxon>
    </lineage>
</organism>
<dbReference type="Proteomes" id="UP000198976">
    <property type="component" value="Chromosome I"/>
</dbReference>
<evidence type="ECO:0000313" key="3">
    <source>
        <dbReference type="Proteomes" id="UP000198976"/>
    </source>
</evidence>
<keyword evidence="3" id="KW-1185">Reference proteome</keyword>
<dbReference type="EMBL" id="LT629792">
    <property type="protein sequence ID" value="SDU04580.1"/>
    <property type="molecule type" value="Genomic_DNA"/>
</dbReference>
<evidence type="ECO:0000256" key="1">
    <source>
        <dbReference type="SAM" id="Phobius"/>
    </source>
</evidence>
<evidence type="ECO:0000313" key="2">
    <source>
        <dbReference type="EMBL" id="SDU04580.1"/>
    </source>
</evidence>
<evidence type="ECO:0008006" key="4">
    <source>
        <dbReference type="Google" id="ProtNLM"/>
    </source>
</evidence>
<sequence length="152" mass="17314">MPTDSLQDTLTYPHWMWITGCVLILLVIAWLSICLWRWRNAREADHPELMTISQAEKKRYNELLTQIAARQDEGDLDTRGVHLAVAGLMRALGTQRTGRDLEVATVEEIRQLVPTWTELADVLNACEDPSFQEENQADTRAVIAQARRVVDS</sequence>
<dbReference type="RefSeq" id="WP_058237325.1">
    <property type="nucleotide sequence ID" value="NZ_LT629792.1"/>
</dbReference>
<keyword evidence="1" id="KW-1133">Transmembrane helix</keyword>
<name>A0ABY0VAU5_9ACTO</name>
<accession>A0ABY0VAU5</accession>
<keyword evidence="1" id="KW-0812">Transmembrane</keyword>